<dbReference type="PANTHER" id="PTHR46417:SF1">
    <property type="entry name" value="TRNA (GUANINE-N(1)-)-METHYLTRANSFERASE"/>
    <property type="match status" value="1"/>
</dbReference>
<keyword evidence="8 15" id="KW-0489">Methyltransferase</keyword>
<evidence type="ECO:0000256" key="16">
    <source>
        <dbReference type="PIRSR" id="PIRSR000386-1"/>
    </source>
</evidence>
<evidence type="ECO:0000256" key="12">
    <source>
        <dbReference type="ARBA" id="ARBA00029736"/>
    </source>
</evidence>
<accession>A0A7V3ZXB9</accession>
<evidence type="ECO:0000256" key="15">
    <source>
        <dbReference type="HAMAP-Rule" id="MF_00605"/>
    </source>
</evidence>
<evidence type="ECO:0000256" key="14">
    <source>
        <dbReference type="ARBA" id="ARBA00047783"/>
    </source>
</evidence>
<evidence type="ECO:0000256" key="10">
    <source>
        <dbReference type="ARBA" id="ARBA00022691"/>
    </source>
</evidence>
<evidence type="ECO:0000256" key="13">
    <source>
        <dbReference type="ARBA" id="ARBA00033392"/>
    </source>
</evidence>
<evidence type="ECO:0000256" key="4">
    <source>
        <dbReference type="ARBA" id="ARBA00011738"/>
    </source>
</evidence>
<comment type="catalytic activity">
    <reaction evidence="14 15 17">
        <text>guanosine(37) in tRNA + S-adenosyl-L-methionine = N(1)-methylguanosine(37) in tRNA + S-adenosyl-L-homocysteine + H(+)</text>
        <dbReference type="Rhea" id="RHEA:36899"/>
        <dbReference type="Rhea" id="RHEA-COMP:10145"/>
        <dbReference type="Rhea" id="RHEA-COMP:10147"/>
        <dbReference type="ChEBI" id="CHEBI:15378"/>
        <dbReference type="ChEBI" id="CHEBI:57856"/>
        <dbReference type="ChEBI" id="CHEBI:59789"/>
        <dbReference type="ChEBI" id="CHEBI:73542"/>
        <dbReference type="ChEBI" id="CHEBI:74269"/>
        <dbReference type="EC" id="2.1.1.228"/>
    </reaction>
</comment>
<dbReference type="GO" id="GO:0052906">
    <property type="term" value="F:tRNA (guanine(37)-N1)-methyltransferase activity"/>
    <property type="evidence" value="ECO:0007669"/>
    <property type="project" value="UniProtKB-UniRule"/>
</dbReference>
<keyword evidence="11 15" id="KW-0819">tRNA processing</keyword>
<organism evidence="19">
    <name type="scientific">candidate division WOR-3 bacterium</name>
    <dbReference type="NCBI Taxonomy" id="2052148"/>
    <lineage>
        <taxon>Bacteria</taxon>
        <taxon>Bacteria division WOR-3</taxon>
    </lineage>
</organism>
<evidence type="ECO:0000259" key="18">
    <source>
        <dbReference type="Pfam" id="PF01746"/>
    </source>
</evidence>
<evidence type="ECO:0000256" key="17">
    <source>
        <dbReference type="RuleBase" id="RU003464"/>
    </source>
</evidence>
<dbReference type="PIRSF" id="PIRSF000386">
    <property type="entry name" value="tRNA_mtase"/>
    <property type="match status" value="1"/>
</dbReference>
<dbReference type="PANTHER" id="PTHR46417">
    <property type="entry name" value="TRNA (GUANINE-N(1)-)-METHYLTRANSFERASE"/>
    <property type="match status" value="1"/>
</dbReference>
<comment type="subunit">
    <text evidence="4 15 17">Homodimer.</text>
</comment>
<protein>
    <recommendedName>
        <fullName evidence="6 15">tRNA (guanine-N(1)-)-methyltransferase</fullName>
        <ecNumber evidence="5 15">2.1.1.228</ecNumber>
    </recommendedName>
    <alternativeName>
        <fullName evidence="12 15">M1G-methyltransferase</fullName>
    </alternativeName>
    <alternativeName>
        <fullName evidence="13 15">tRNA [GM37] methyltransferase</fullName>
    </alternativeName>
</protein>
<dbReference type="InterPro" id="IPR016009">
    <property type="entry name" value="tRNA_MeTrfase_TRMD/TRM10"/>
</dbReference>
<dbReference type="HAMAP" id="MF_00605">
    <property type="entry name" value="TrmD"/>
    <property type="match status" value="1"/>
</dbReference>
<sequence length="242" mass="27760">MKIHIITLFPEVFEPYLKVGPVRKAIETNQIEVHFYNPRDYAPSPKEVDDYPFGGFSGMVLKIEPIHKILKEIENKGKVILPTPQGKLLNQKMIAELEKESAITIICGRYKGVDERITKFVDLEISIGDYILSGGEIPALILLDAISRMKEGTLGNKDSCLTDSIISSILDAPYYTRPQDYEGEKVPEVLTSGDHEKVIRWARKEALKRTLLRRPELFYKALLKKDDLIFIKEIEEELRWKT</sequence>
<name>A0A7V3ZXB9_UNCW3</name>
<evidence type="ECO:0000256" key="8">
    <source>
        <dbReference type="ARBA" id="ARBA00022603"/>
    </source>
</evidence>
<evidence type="ECO:0000313" key="19">
    <source>
        <dbReference type="EMBL" id="HGL17400.1"/>
    </source>
</evidence>
<dbReference type="InterPro" id="IPR023148">
    <property type="entry name" value="tRNA_m1G_MeTrfase_C_sf"/>
</dbReference>
<evidence type="ECO:0000256" key="6">
    <source>
        <dbReference type="ARBA" id="ARBA00014679"/>
    </source>
</evidence>
<comment type="function">
    <text evidence="1 15 17">Specifically methylates guanosine-37 in various tRNAs.</text>
</comment>
<dbReference type="CDD" id="cd18080">
    <property type="entry name" value="TrmD-like"/>
    <property type="match status" value="1"/>
</dbReference>
<dbReference type="Gene3D" id="1.10.1270.20">
    <property type="entry name" value="tRNA(m1g37)methyltransferase, domain 2"/>
    <property type="match status" value="1"/>
</dbReference>
<dbReference type="Gene3D" id="3.40.1280.10">
    <property type="match status" value="1"/>
</dbReference>
<comment type="caution">
    <text evidence="19">The sequence shown here is derived from an EMBL/GenBank/DDBJ whole genome shotgun (WGS) entry which is preliminary data.</text>
</comment>
<evidence type="ECO:0000256" key="5">
    <source>
        <dbReference type="ARBA" id="ARBA00012807"/>
    </source>
</evidence>
<dbReference type="InterPro" id="IPR029028">
    <property type="entry name" value="Alpha/beta_knot_MTases"/>
</dbReference>
<dbReference type="EC" id="2.1.1.228" evidence="5 15"/>
<feature type="binding site" evidence="15 16">
    <location>
        <position position="108"/>
    </location>
    <ligand>
        <name>S-adenosyl-L-methionine</name>
        <dbReference type="ChEBI" id="CHEBI:59789"/>
    </ligand>
</feature>
<evidence type="ECO:0000256" key="1">
    <source>
        <dbReference type="ARBA" id="ARBA00002634"/>
    </source>
</evidence>
<dbReference type="InterPro" id="IPR002649">
    <property type="entry name" value="tRNA_m1G_MeTrfase_TrmD"/>
</dbReference>
<evidence type="ECO:0000256" key="3">
    <source>
        <dbReference type="ARBA" id="ARBA00007630"/>
    </source>
</evidence>
<evidence type="ECO:0000256" key="7">
    <source>
        <dbReference type="ARBA" id="ARBA00022490"/>
    </source>
</evidence>
<comment type="similarity">
    <text evidence="3 15 17">Belongs to the RNA methyltransferase TrmD family.</text>
</comment>
<dbReference type="AlphaFoldDB" id="A0A7V3ZXB9"/>
<gene>
    <name evidence="15 19" type="primary">trmD</name>
    <name evidence="19" type="ORF">ENU66_03605</name>
</gene>
<feature type="binding site" evidence="15 16">
    <location>
        <begin position="127"/>
        <end position="132"/>
    </location>
    <ligand>
        <name>S-adenosyl-L-methionine</name>
        <dbReference type="ChEBI" id="CHEBI:59789"/>
    </ligand>
</feature>
<reference evidence="19" key="1">
    <citation type="journal article" date="2020" name="mSystems">
        <title>Genome- and Community-Level Interaction Insights into Carbon Utilization and Element Cycling Functions of Hydrothermarchaeota in Hydrothermal Sediment.</title>
        <authorList>
            <person name="Zhou Z."/>
            <person name="Liu Y."/>
            <person name="Xu W."/>
            <person name="Pan J."/>
            <person name="Luo Z.H."/>
            <person name="Li M."/>
        </authorList>
    </citation>
    <scope>NUCLEOTIDE SEQUENCE [LARGE SCALE GENOMIC DNA]</scope>
    <source>
        <strain evidence="19">SpSt-69</strain>
    </source>
</reference>
<dbReference type="NCBIfam" id="NF000648">
    <property type="entry name" value="PRK00026.1"/>
    <property type="match status" value="1"/>
</dbReference>
<feature type="domain" description="tRNA methyltransferase TRMD/TRM10-type" evidence="18">
    <location>
        <begin position="1"/>
        <end position="219"/>
    </location>
</feature>
<keyword evidence="9 15" id="KW-0808">Transferase</keyword>
<dbReference type="InterPro" id="IPR029026">
    <property type="entry name" value="tRNA_m1G_MTases_N"/>
</dbReference>
<evidence type="ECO:0000256" key="11">
    <source>
        <dbReference type="ARBA" id="ARBA00022694"/>
    </source>
</evidence>
<keyword evidence="7 15" id="KW-0963">Cytoplasm</keyword>
<dbReference type="GO" id="GO:0005829">
    <property type="term" value="C:cytosol"/>
    <property type="evidence" value="ECO:0007669"/>
    <property type="project" value="TreeGrafter"/>
</dbReference>
<dbReference type="NCBIfam" id="TIGR00088">
    <property type="entry name" value="trmD"/>
    <property type="match status" value="1"/>
</dbReference>
<comment type="subcellular location">
    <subcellularLocation>
        <location evidence="2 15 17">Cytoplasm</location>
    </subcellularLocation>
</comment>
<dbReference type="GO" id="GO:0002939">
    <property type="term" value="P:tRNA N1-guanine methylation"/>
    <property type="evidence" value="ECO:0007669"/>
    <property type="project" value="TreeGrafter"/>
</dbReference>
<dbReference type="SUPFAM" id="SSF75217">
    <property type="entry name" value="alpha/beta knot"/>
    <property type="match status" value="1"/>
</dbReference>
<evidence type="ECO:0000256" key="9">
    <source>
        <dbReference type="ARBA" id="ARBA00022679"/>
    </source>
</evidence>
<evidence type="ECO:0000256" key="2">
    <source>
        <dbReference type="ARBA" id="ARBA00004496"/>
    </source>
</evidence>
<keyword evidence="10 15" id="KW-0949">S-adenosyl-L-methionine</keyword>
<dbReference type="EMBL" id="DTDJ01000027">
    <property type="protein sequence ID" value="HGL17400.1"/>
    <property type="molecule type" value="Genomic_DNA"/>
</dbReference>
<proteinExistence type="inferred from homology"/>
<dbReference type="Pfam" id="PF01746">
    <property type="entry name" value="tRNA_m1G_MT"/>
    <property type="match status" value="1"/>
</dbReference>